<evidence type="ECO:0000313" key="13">
    <source>
        <dbReference type="Proteomes" id="UP001152803"/>
    </source>
</evidence>
<dbReference type="GO" id="GO:0061003">
    <property type="term" value="P:positive regulation of dendritic spine morphogenesis"/>
    <property type="evidence" value="ECO:0007669"/>
    <property type="project" value="TreeGrafter"/>
</dbReference>
<dbReference type="EMBL" id="JAFJMO010000012">
    <property type="protein sequence ID" value="KAJ8261331.1"/>
    <property type="molecule type" value="Genomic_DNA"/>
</dbReference>
<dbReference type="GO" id="GO:0045773">
    <property type="term" value="P:positive regulation of axon extension"/>
    <property type="evidence" value="ECO:0007669"/>
    <property type="project" value="TreeGrafter"/>
</dbReference>
<dbReference type="PRINTS" id="PR00452">
    <property type="entry name" value="SH3DOMAIN"/>
</dbReference>
<evidence type="ECO:0000259" key="10">
    <source>
        <dbReference type="PROSITE" id="PS50002"/>
    </source>
</evidence>
<dbReference type="PROSITE" id="PS50002">
    <property type="entry name" value="SH3"/>
    <property type="match status" value="1"/>
</dbReference>
<evidence type="ECO:0000256" key="8">
    <source>
        <dbReference type="PROSITE-ProRule" id="PRU00192"/>
    </source>
</evidence>
<dbReference type="Gene3D" id="2.30.30.40">
    <property type="entry name" value="SH3 Domains"/>
    <property type="match status" value="1"/>
</dbReference>
<comment type="caution">
    <text evidence="12">The sequence shown here is derived from an EMBL/GenBank/DDBJ whole genome shotgun (WGS) entry which is preliminary data.</text>
</comment>
<evidence type="ECO:0000256" key="5">
    <source>
        <dbReference type="ARBA" id="ARBA00023054"/>
    </source>
</evidence>
<evidence type="ECO:0000313" key="12">
    <source>
        <dbReference type="EMBL" id="KAJ8261331.1"/>
    </source>
</evidence>
<feature type="compositionally biased region" description="Low complexity" evidence="9">
    <location>
        <begin position="336"/>
        <end position="355"/>
    </location>
</feature>
<keyword evidence="13" id="KW-1185">Reference proteome</keyword>
<feature type="compositionally biased region" description="Acidic residues" evidence="9">
    <location>
        <begin position="522"/>
        <end position="563"/>
    </location>
</feature>
<feature type="compositionally biased region" description="Low complexity" evidence="9">
    <location>
        <begin position="297"/>
        <end position="310"/>
    </location>
</feature>
<dbReference type="Pfam" id="PF00241">
    <property type="entry name" value="Cofilin_ADF"/>
    <property type="match status" value="1"/>
</dbReference>
<feature type="domain" description="SH3" evidence="10">
    <location>
        <begin position="706"/>
        <end position="764"/>
    </location>
</feature>
<feature type="compositionally biased region" description="Low complexity" evidence="9">
    <location>
        <begin position="461"/>
        <end position="471"/>
    </location>
</feature>
<dbReference type="GO" id="GO:0030864">
    <property type="term" value="C:cortical actin cytoskeleton"/>
    <property type="evidence" value="ECO:0007669"/>
    <property type="project" value="TreeGrafter"/>
</dbReference>
<evidence type="ECO:0000256" key="4">
    <source>
        <dbReference type="ARBA" id="ARBA00022490"/>
    </source>
</evidence>
<dbReference type="PROSITE" id="PS51263">
    <property type="entry name" value="ADF_H"/>
    <property type="match status" value="1"/>
</dbReference>
<dbReference type="GO" id="GO:0048812">
    <property type="term" value="P:neuron projection morphogenesis"/>
    <property type="evidence" value="ECO:0007669"/>
    <property type="project" value="TreeGrafter"/>
</dbReference>
<dbReference type="GO" id="GO:0005884">
    <property type="term" value="C:actin filament"/>
    <property type="evidence" value="ECO:0007669"/>
    <property type="project" value="TreeGrafter"/>
</dbReference>
<dbReference type="GO" id="GO:0051015">
    <property type="term" value="F:actin filament binding"/>
    <property type="evidence" value="ECO:0007669"/>
    <property type="project" value="TreeGrafter"/>
</dbReference>
<evidence type="ECO:0000256" key="3">
    <source>
        <dbReference type="ARBA" id="ARBA00022443"/>
    </source>
</evidence>
<dbReference type="SUPFAM" id="SSF50044">
    <property type="entry name" value="SH3-domain"/>
    <property type="match status" value="1"/>
</dbReference>
<name>A0A9Q1D7V8_CONCO</name>
<dbReference type="SMART" id="SM00326">
    <property type="entry name" value="SH3"/>
    <property type="match status" value="1"/>
</dbReference>
<dbReference type="Pfam" id="PF00018">
    <property type="entry name" value="SH3_1"/>
    <property type="match status" value="1"/>
</dbReference>
<protein>
    <submittedName>
        <fullName evidence="12">Uncharacterized protein</fullName>
    </submittedName>
</protein>
<dbReference type="CDD" id="cd11960">
    <property type="entry name" value="SH3_Abp1_eu"/>
    <property type="match status" value="1"/>
</dbReference>
<feature type="compositionally biased region" description="Acidic residues" evidence="9">
    <location>
        <begin position="479"/>
        <end position="498"/>
    </location>
</feature>
<dbReference type="Proteomes" id="UP001152803">
    <property type="component" value="Unassembled WGS sequence"/>
</dbReference>
<feature type="compositionally biased region" description="Low complexity" evidence="9">
    <location>
        <begin position="564"/>
        <end position="579"/>
    </location>
</feature>
<feature type="compositionally biased region" description="Basic and acidic residues" evidence="9">
    <location>
        <begin position="428"/>
        <end position="439"/>
    </location>
</feature>
<evidence type="ECO:0000256" key="2">
    <source>
        <dbReference type="ARBA" id="ARBA00011039"/>
    </source>
</evidence>
<dbReference type="InterPro" id="IPR036028">
    <property type="entry name" value="SH3-like_dom_sf"/>
</dbReference>
<evidence type="ECO:0000256" key="9">
    <source>
        <dbReference type="SAM" id="MobiDB-lite"/>
    </source>
</evidence>
<evidence type="ECO:0000256" key="1">
    <source>
        <dbReference type="ARBA" id="ARBA00004245"/>
    </source>
</evidence>
<dbReference type="GO" id="GO:0030833">
    <property type="term" value="P:regulation of actin filament polymerization"/>
    <property type="evidence" value="ECO:0007669"/>
    <property type="project" value="TreeGrafter"/>
</dbReference>
<sequence length="764" mass="84250">MKAINLDTYNLSLLTAKEDILNPRSSTNWALFTYVGITNNLKLSDSGVGGVNELAGKFHVKRPLYGLCRVGMGGQGPSRIVMIIWVGEEMDQYRRAECASHVPAIKAFFKEAHIFVNSSRPEDVTEEHIRAIISKFNAPKERVQRDRLSADKEETVGTNYKRTIAAMEIRRISRDSFWARAEKEEEDRKEEECRRAIEDRRRRERERILQERREAEERERKMNEKQQMIRKQRKLQAEVEAEAQRQEKLKWEQQQMEREEEMRASFRHSESIEKAAEAAALVSQRSMNPREFFRQLSSSSSRSPSNPGSPRTVRPPFRRYQRSLTDTAFIFGGQGSFTPPSSPRSPFSRTPTSPSHRLSEAQLSTLSSPGPLESPPPEEAPSRPLPESLEAPSLQAFSEPGGHEPPIQTSSDLQVQVTVVEEEEGEVEEARDSEEKTEPHLQASETAADLTGGESSPVGDVPPVTVEETVPALHCTSPGEEDSDSEAEFEGEASADDGNENRQEDAGEESADDGNENRQEDAGEESADDGNENGQEDAGEASADDGNENGQEDAGEASADDGNENGQEGAGEESAQPGPSLELVLTGEADEGVELAPVCHPSQEPGATGEAVDDGDLSQCPAQDPSSLRANGMCAEPGERDEKDENGVSLEPCATGENLNLSQLDGDSGLSPSTRKNDGIEEVITENQGEVQAGNGEEIHKYLDTDGQLRVRALHYYQAEHESELSLEPGDIISVLETVDKAWWRGYNKDGRRGLFPASYVETI</sequence>
<dbReference type="GO" id="GO:0014069">
    <property type="term" value="C:postsynaptic density"/>
    <property type="evidence" value="ECO:0007669"/>
    <property type="project" value="TreeGrafter"/>
</dbReference>
<keyword evidence="3 8" id="KW-0728">SH3 domain</keyword>
<keyword evidence="6" id="KW-0009">Actin-binding</keyword>
<reference evidence="12" key="1">
    <citation type="journal article" date="2023" name="Science">
        <title>Genome structures resolve the early diversification of teleost fishes.</title>
        <authorList>
            <person name="Parey E."/>
            <person name="Louis A."/>
            <person name="Montfort J."/>
            <person name="Bouchez O."/>
            <person name="Roques C."/>
            <person name="Iampietro C."/>
            <person name="Lluch J."/>
            <person name="Castinel A."/>
            <person name="Donnadieu C."/>
            <person name="Desvignes T."/>
            <person name="Floi Bucao C."/>
            <person name="Jouanno E."/>
            <person name="Wen M."/>
            <person name="Mejri S."/>
            <person name="Dirks R."/>
            <person name="Jansen H."/>
            <person name="Henkel C."/>
            <person name="Chen W.J."/>
            <person name="Zahm M."/>
            <person name="Cabau C."/>
            <person name="Klopp C."/>
            <person name="Thompson A.W."/>
            <person name="Robinson-Rechavi M."/>
            <person name="Braasch I."/>
            <person name="Lecointre G."/>
            <person name="Bobe J."/>
            <person name="Postlethwait J.H."/>
            <person name="Berthelot C."/>
            <person name="Roest Crollius H."/>
            <person name="Guiguen Y."/>
        </authorList>
    </citation>
    <scope>NUCLEOTIDE SEQUENCE</scope>
    <source>
        <strain evidence="12">Concon-B</strain>
    </source>
</reference>
<dbReference type="InterPro" id="IPR029006">
    <property type="entry name" value="ADF-H/Gelsolin-like_dom_sf"/>
</dbReference>
<dbReference type="GO" id="GO:0030425">
    <property type="term" value="C:dendrite"/>
    <property type="evidence" value="ECO:0007669"/>
    <property type="project" value="TreeGrafter"/>
</dbReference>
<dbReference type="SUPFAM" id="SSF55753">
    <property type="entry name" value="Actin depolymerizing proteins"/>
    <property type="match status" value="1"/>
</dbReference>
<dbReference type="GO" id="GO:0030427">
    <property type="term" value="C:site of polarized growth"/>
    <property type="evidence" value="ECO:0007669"/>
    <property type="project" value="TreeGrafter"/>
</dbReference>
<feature type="compositionally biased region" description="Polar residues" evidence="9">
    <location>
        <begin position="620"/>
        <end position="629"/>
    </location>
</feature>
<feature type="compositionally biased region" description="Basic and acidic residues" evidence="9">
    <location>
        <begin position="637"/>
        <end position="646"/>
    </location>
</feature>
<feature type="domain" description="ADF-H" evidence="11">
    <location>
        <begin position="3"/>
        <end position="134"/>
    </location>
</feature>
<dbReference type="SMART" id="SM00102">
    <property type="entry name" value="ADF"/>
    <property type="match status" value="1"/>
</dbReference>
<gene>
    <name evidence="12" type="ORF">COCON_G00170540</name>
</gene>
<evidence type="ECO:0000256" key="7">
    <source>
        <dbReference type="ARBA" id="ARBA00023212"/>
    </source>
</evidence>
<dbReference type="InterPro" id="IPR001452">
    <property type="entry name" value="SH3_domain"/>
</dbReference>
<dbReference type="OrthoDB" id="5971719at2759"/>
<evidence type="ECO:0000256" key="6">
    <source>
        <dbReference type="ARBA" id="ARBA00023203"/>
    </source>
</evidence>
<comment type="subcellular location">
    <subcellularLocation>
        <location evidence="1">Cytoplasm</location>
        <location evidence="1">Cytoskeleton</location>
    </subcellularLocation>
</comment>
<feature type="region of interest" description="Disordered" evidence="9">
    <location>
        <begin position="250"/>
        <end position="650"/>
    </location>
</feature>
<dbReference type="GO" id="GO:0045211">
    <property type="term" value="C:postsynaptic membrane"/>
    <property type="evidence" value="ECO:0007669"/>
    <property type="project" value="TreeGrafter"/>
</dbReference>
<dbReference type="AlphaFoldDB" id="A0A9Q1D7V8"/>
<dbReference type="GO" id="GO:0030027">
    <property type="term" value="C:lamellipodium"/>
    <property type="evidence" value="ECO:0007669"/>
    <property type="project" value="TreeGrafter"/>
</dbReference>
<keyword evidence="4" id="KW-0963">Cytoplasm</keyword>
<accession>A0A9Q1D7V8</accession>
<evidence type="ECO:0000259" key="11">
    <source>
        <dbReference type="PROSITE" id="PS51263"/>
    </source>
</evidence>
<dbReference type="InterPro" id="IPR002108">
    <property type="entry name" value="ADF-H"/>
</dbReference>
<dbReference type="PANTHER" id="PTHR10829:SF9">
    <property type="entry name" value="ADF-H DOMAIN-CONTAINING PROTEIN"/>
    <property type="match status" value="1"/>
</dbReference>
<dbReference type="InterPro" id="IPR035717">
    <property type="entry name" value="Drebrin-like_SH3"/>
</dbReference>
<keyword evidence="7" id="KW-0206">Cytoskeleton</keyword>
<keyword evidence="5" id="KW-0175">Coiled coil</keyword>
<dbReference type="GO" id="GO:0098974">
    <property type="term" value="P:postsynaptic actin cytoskeleton organization"/>
    <property type="evidence" value="ECO:0007669"/>
    <property type="project" value="TreeGrafter"/>
</dbReference>
<feature type="compositionally biased region" description="Basic and acidic residues" evidence="9">
    <location>
        <begin position="214"/>
        <end position="224"/>
    </location>
</feature>
<dbReference type="PANTHER" id="PTHR10829">
    <property type="entry name" value="CORTACTIN AND DREBRIN"/>
    <property type="match status" value="1"/>
</dbReference>
<proteinExistence type="inferred from homology"/>
<comment type="similarity">
    <text evidence="2">Belongs to the ABP1 family.</text>
</comment>
<feature type="region of interest" description="Disordered" evidence="9">
    <location>
        <begin position="214"/>
        <end position="236"/>
    </location>
</feature>
<dbReference type="Gene3D" id="3.40.20.10">
    <property type="entry name" value="Severin"/>
    <property type="match status" value="1"/>
</dbReference>
<feature type="compositionally biased region" description="Basic and acidic residues" evidence="9">
    <location>
        <begin position="250"/>
        <end position="276"/>
    </location>
</feature>
<organism evidence="12 13">
    <name type="scientific">Conger conger</name>
    <name type="common">Conger eel</name>
    <name type="synonym">Muraena conger</name>
    <dbReference type="NCBI Taxonomy" id="82655"/>
    <lineage>
        <taxon>Eukaryota</taxon>
        <taxon>Metazoa</taxon>
        <taxon>Chordata</taxon>
        <taxon>Craniata</taxon>
        <taxon>Vertebrata</taxon>
        <taxon>Euteleostomi</taxon>
        <taxon>Actinopterygii</taxon>
        <taxon>Neopterygii</taxon>
        <taxon>Teleostei</taxon>
        <taxon>Anguilliformes</taxon>
        <taxon>Congridae</taxon>
        <taxon>Conger</taxon>
    </lineage>
</organism>